<dbReference type="Pfam" id="PF00400">
    <property type="entry name" value="WD40"/>
    <property type="match status" value="1"/>
</dbReference>
<dbReference type="VEuPathDB" id="FungiDB:TAPDE_000167"/>
<dbReference type="SUPFAM" id="SSF50978">
    <property type="entry name" value="WD40 repeat-like"/>
    <property type="match status" value="1"/>
</dbReference>
<feature type="compositionally biased region" description="Acidic residues" evidence="5">
    <location>
        <begin position="586"/>
        <end position="607"/>
    </location>
</feature>
<evidence type="ECO:0000313" key="8">
    <source>
        <dbReference type="Proteomes" id="UP000013776"/>
    </source>
</evidence>
<dbReference type="Proteomes" id="UP000013776">
    <property type="component" value="Unassembled WGS sequence"/>
</dbReference>
<dbReference type="EMBL" id="CAHR02000004">
    <property type="protein sequence ID" value="CCG80636.1"/>
    <property type="molecule type" value="Genomic_DNA"/>
</dbReference>
<dbReference type="SMART" id="SM00320">
    <property type="entry name" value="WD40"/>
    <property type="match status" value="3"/>
</dbReference>
<dbReference type="InterPro" id="IPR001680">
    <property type="entry name" value="WD40_rpt"/>
</dbReference>
<reference evidence="7 8" key="1">
    <citation type="journal article" date="2013" name="MBio">
        <title>Genome sequencing of the plant pathogen Taphrina deformans, the causal agent of peach leaf curl.</title>
        <authorList>
            <person name="Cisse O.H."/>
            <person name="Almeida J.M.G.C.F."/>
            <person name="Fonseca A."/>
            <person name="Kumar A.A."/>
            <person name="Salojaervi J."/>
            <person name="Overmyer K."/>
            <person name="Hauser P.M."/>
            <person name="Pagni M."/>
        </authorList>
    </citation>
    <scope>NUCLEOTIDE SEQUENCE [LARGE SCALE GENOMIC DNA]</scope>
    <source>
        <strain evidence="8">PYCC 5710 / ATCC 11124 / CBS 356.35 / IMI 108563 / JCM 9778 / NBRC 8474</strain>
    </source>
</reference>
<accession>R4X6S8</accession>
<sequence>MARTKPPKQSFAKDSQVNGFSSAVLLTAFHSSLPLFASALLSLDAWHIRIEDPSTSTSRNEYALDKGSQCRCLAWGSLPNFKKSEKSKKKRKVEDSYPDAVLAAGTNDGSIYLFNPSESDSLARLQGGHLGEILALMFSNSSLWSAGADGKLCEWDLTTHKTVQTITIDIANPLQSIAISPTDILAASYTIHHLQMSDHAVQNTYTNHTSPVHTILFGPDRHFISAADDDRYMNVFTMNKSTQDKALIAESDVRRITYSNDILCAVTADGVVELFPQPLAATTASTSKRRKSHVAGSKSIIKVVRPDATSVNIVDASLRSNNTMILVWNEGAKMVFETLSCHDDNGEIIESKEIVRSKQPSMGTTNGTKDNSRKGYADGNAQVVSGNDMRDLEMTDTISNGHPSGEDDSEDEAEPTEEPTLAERLHSMEVSAATPAKVPAASKAVMKMPPAGSLATVLTQALKSSDTALLESCLHHADSKVILATVRRLDATLAVTLLEQLASRISRRPGRSTDLGVWVRWTIVVHGGYLASLPGLVKTLSSLHSVLSTRAAALPRLLALQGRLDMVNSQIELRREGGSKTNTGEDPSDVEYVEGESDISDEEEIGIEDASQMGDMDTSDEESEAGSGSDEEGDFSDDSGDANEFAELDAQMEMMQDDEEGEDEEEVEGASDDEA</sequence>
<feature type="repeat" description="WD" evidence="4">
    <location>
        <begin position="126"/>
        <end position="165"/>
    </location>
</feature>
<comment type="similarity">
    <text evidence="3">Belongs to the UTP5 family.</text>
</comment>
<dbReference type="GO" id="GO:0000462">
    <property type="term" value="P:maturation of SSU-rRNA from tricistronic rRNA transcript (SSU-rRNA, 5.8S rRNA, LSU-rRNA)"/>
    <property type="evidence" value="ECO:0007669"/>
    <property type="project" value="TreeGrafter"/>
</dbReference>
<dbReference type="GO" id="GO:0032040">
    <property type="term" value="C:small-subunit processome"/>
    <property type="evidence" value="ECO:0007669"/>
    <property type="project" value="UniProtKB-ARBA"/>
</dbReference>
<dbReference type="OrthoDB" id="30195at2759"/>
<evidence type="ECO:0000256" key="4">
    <source>
        <dbReference type="PROSITE-ProRule" id="PRU00221"/>
    </source>
</evidence>
<proteinExistence type="inferred from homology"/>
<dbReference type="PROSITE" id="PS50082">
    <property type="entry name" value="WD_REPEATS_2"/>
    <property type="match status" value="1"/>
</dbReference>
<evidence type="ECO:0000313" key="7">
    <source>
        <dbReference type="EMBL" id="CCG80636.1"/>
    </source>
</evidence>
<feature type="region of interest" description="Disordered" evidence="5">
    <location>
        <begin position="355"/>
        <end position="419"/>
    </location>
</feature>
<protein>
    <submittedName>
        <fullName evidence="7">U3 small nucleolar RNA-associated protein</fullName>
    </submittedName>
</protein>
<dbReference type="InterPro" id="IPR052414">
    <property type="entry name" value="U3_snoRNA-assoc_WDR"/>
</dbReference>
<comment type="caution">
    <text evidence="7">The sequence shown here is derived from an EMBL/GenBank/DDBJ whole genome shotgun (WGS) entry which is preliminary data.</text>
</comment>
<gene>
    <name evidence="7" type="ORF">TAPDE_000167</name>
</gene>
<comment type="subcellular location">
    <subcellularLocation>
        <location evidence="1">Nucleus</location>
    </subcellularLocation>
</comment>
<evidence type="ECO:0000256" key="3">
    <source>
        <dbReference type="ARBA" id="ARBA00038335"/>
    </source>
</evidence>
<evidence type="ECO:0000259" key="6">
    <source>
        <dbReference type="Pfam" id="PF04003"/>
    </source>
</evidence>
<feature type="domain" description="Small-subunit processome Utp12" evidence="6">
    <location>
        <begin position="466"/>
        <end position="568"/>
    </location>
</feature>
<dbReference type="eggNOG" id="KOG4547">
    <property type="taxonomic scope" value="Eukaryota"/>
</dbReference>
<evidence type="ECO:0000256" key="5">
    <source>
        <dbReference type="SAM" id="MobiDB-lite"/>
    </source>
</evidence>
<dbReference type="Gene3D" id="2.130.10.10">
    <property type="entry name" value="YVTN repeat-like/Quinoprotein amine dehydrogenase"/>
    <property type="match status" value="1"/>
</dbReference>
<name>R4X6S8_TAPDE</name>
<dbReference type="InterPro" id="IPR036322">
    <property type="entry name" value="WD40_repeat_dom_sf"/>
</dbReference>
<evidence type="ECO:0000256" key="2">
    <source>
        <dbReference type="ARBA" id="ARBA00023242"/>
    </source>
</evidence>
<organism evidence="7 8">
    <name type="scientific">Taphrina deformans (strain PYCC 5710 / ATCC 11124 / CBS 356.35 / IMI 108563 / JCM 9778 / NBRC 8474)</name>
    <name type="common">Peach leaf curl fungus</name>
    <name type="synonym">Lalaria deformans</name>
    <dbReference type="NCBI Taxonomy" id="1097556"/>
    <lineage>
        <taxon>Eukaryota</taxon>
        <taxon>Fungi</taxon>
        <taxon>Dikarya</taxon>
        <taxon>Ascomycota</taxon>
        <taxon>Taphrinomycotina</taxon>
        <taxon>Taphrinomycetes</taxon>
        <taxon>Taphrinales</taxon>
        <taxon>Taphrinaceae</taxon>
        <taxon>Taphrina</taxon>
    </lineage>
</organism>
<dbReference type="STRING" id="1097556.R4X6S8"/>
<keyword evidence="2" id="KW-0539">Nucleus</keyword>
<feature type="compositionally biased region" description="Acidic residues" evidence="5">
    <location>
        <begin position="655"/>
        <end position="675"/>
    </location>
</feature>
<feature type="compositionally biased region" description="Polar residues" evidence="5">
    <location>
        <begin position="358"/>
        <end position="369"/>
    </location>
</feature>
<dbReference type="InterPro" id="IPR015943">
    <property type="entry name" value="WD40/YVTN_repeat-like_dom_sf"/>
</dbReference>
<dbReference type="PANTHER" id="PTHR44267">
    <property type="entry name" value="WD REPEAT-CONTAINING PROTEIN 43"/>
    <property type="match status" value="1"/>
</dbReference>
<dbReference type="Pfam" id="PF04003">
    <property type="entry name" value="Utp12"/>
    <property type="match status" value="1"/>
</dbReference>
<dbReference type="InterPro" id="IPR007148">
    <property type="entry name" value="SSU_processome_Utp12"/>
</dbReference>
<evidence type="ECO:0000256" key="1">
    <source>
        <dbReference type="ARBA" id="ARBA00004123"/>
    </source>
</evidence>
<feature type="compositionally biased region" description="Acidic residues" evidence="5">
    <location>
        <begin position="617"/>
        <end position="647"/>
    </location>
</feature>
<dbReference type="AlphaFoldDB" id="R4X6S8"/>
<feature type="compositionally biased region" description="Acidic residues" evidence="5">
    <location>
        <begin position="406"/>
        <end position="417"/>
    </location>
</feature>
<keyword evidence="4" id="KW-0853">WD repeat</keyword>
<feature type="region of interest" description="Disordered" evidence="5">
    <location>
        <begin position="575"/>
        <end position="675"/>
    </location>
</feature>
<dbReference type="PANTHER" id="PTHR44267:SF1">
    <property type="entry name" value="WD REPEAT-CONTAINING PROTEIN 43"/>
    <property type="match status" value="1"/>
</dbReference>
<keyword evidence="8" id="KW-1185">Reference proteome</keyword>